<dbReference type="InterPro" id="IPR014347">
    <property type="entry name" value="Tautomerase/MIF_sf"/>
</dbReference>
<evidence type="ECO:0000313" key="2">
    <source>
        <dbReference type="Proteomes" id="UP000799436"/>
    </source>
</evidence>
<keyword evidence="2" id="KW-1185">Reference proteome</keyword>
<dbReference type="InterPro" id="IPR037479">
    <property type="entry name" value="Tauto_MSAD"/>
</dbReference>
<dbReference type="EMBL" id="ML995845">
    <property type="protein sequence ID" value="KAF2768371.1"/>
    <property type="molecule type" value="Genomic_DNA"/>
</dbReference>
<gene>
    <name evidence="1" type="ORF">EJ03DRAFT_274377</name>
</gene>
<dbReference type="SUPFAM" id="SSF55331">
    <property type="entry name" value="Tautomerase/MIF"/>
    <property type="match status" value="1"/>
</dbReference>
<accession>A0A6G1L607</accession>
<dbReference type="PANTHER" id="PTHR38460:SF1">
    <property type="entry name" value="TAUTOMERASE YOLI-RELATED"/>
    <property type="match status" value="1"/>
</dbReference>
<dbReference type="AlphaFoldDB" id="A0A6G1L607"/>
<dbReference type="Proteomes" id="UP000799436">
    <property type="component" value="Unassembled WGS sequence"/>
</dbReference>
<protein>
    <submittedName>
        <fullName evidence="1">Tautomerase/MIF</fullName>
    </submittedName>
</protein>
<evidence type="ECO:0000313" key="1">
    <source>
        <dbReference type="EMBL" id="KAF2768371.1"/>
    </source>
</evidence>
<name>A0A6G1L607_9PEZI</name>
<dbReference type="Pfam" id="PF14552">
    <property type="entry name" value="Tautomerase_2"/>
    <property type="match status" value="1"/>
</dbReference>
<proteinExistence type="predicted"/>
<dbReference type="OrthoDB" id="1686145at2759"/>
<organism evidence="1 2">
    <name type="scientific">Teratosphaeria nubilosa</name>
    <dbReference type="NCBI Taxonomy" id="161662"/>
    <lineage>
        <taxon>Eukaryota</taxon>
        <taxon>Fungi</taxon>
        <taxon>Dikarya</taxon>
        <taxon>Ascomycota</taxon>
        <taxon>Pezizomycotina</taxon>
        <taxon>Dothideomycetes</taxon>
        <taxon>Dothideomycetidae</taxon>
        <taxon>Mycosphaerellales</taxon>
        <taxon>Teratosphaeriaceae</taxon>
        <taxon>Teratosphaeria</taxon>
    </lineage>
</organism>
<dbReference type="Gene3D" id="3.30.429.10">
    <property type="entry name" value="Macrophage Migration Inhibitory Factor"/>
    <property type="match status" value="1"/>
</dbReference>
<reference evidence="1" key="1">
    <citation type="journal article" date="2020" name="Stud. Mycol.">
        <title>101 Dothideomycetes genomes: a test case for predicting lifestyles and emergence of pathogens.</title>
        <authorList>
            <person name="Haridas S."/>
            <person name="Albert R."/>
            <person name="Binder M."/>
            <person name="Bloem J."/>
            <person name="Labutti K."/>
            <person name="Salamov A."/>
            <person name="Andreopoulos B."/>
            <person name="Baker S."/>
            <person name="Barry K."/>
            <person name="Bills G."/>
            <person name="Bluhm B."/>
            <person name="Cannon C."/>
            <person name="Castanera R."/>
            <person name="Culley D."/>
            <person name="Daum C."/>
            <person name="Ezra D."/>
            <person name="Gonzalez J."/>
            <person name="Henrissat B."/>
            <person name="Kuo A."/>
            <person name="Liang C."/>
            <person name="Lipzen A."/>
            <person name="Lutzoni F."/>
            <person name="Magnuson J."/>
            <person name="Mondo S."/>
            <person name="Nolan M."/>
            <person name="Ohm R."/>
            <person name="Pangilinan J."/>
            <person name="Park H.-J."/>
            <person name="Ramirez L."/>
            <person name="Alfaro M."/>
            <person name="Sun H."/>
            <person name="Tritt A."/>
            <person name="Yoshinaga Y."/>
            <person name="Zwiers L.-H."/>
            <person name="Turgeon B."/>
            <person name="Goodwin S."/>
            <person name="Spatafora J."/>
            <person name="Crous P."/>
            <person name="Grigoriev I."/>
        </authorList>
    </citation>
    <scope>NUCLEOTIDE SEQUENCE</scope>
    <source>
        <strain evidence="1">CBS 116005</strain>
    </source>
</reference>
<dbReference type="PANTHER" id="PTHR38460">
    <property type="entry name" value="TAUTOMERASE YOLI-RELATED"/>
    <property type="match status" value="1"/>
</dbReference>
<sequence>MPNFNLHVIRGSRSPEEIRKLADVVQNVSLEYFNAPRKDRYQVITQHEPYELIFEDTGLEFERSEKLVFIQTFQQGRLVEVKQRFYKELAEALKEKTGLRGEDLVVTCLRNEKEDWSFGNGEAQFLTGAL</sequence>